<reference evidence="3" key="1">
    <citation type="submission" date="2017-05" db="EMBL/GenBank/DDBJ databases">
        <authorList>
            <person name="Kirkegaard R."/>
            <person name="Mcilroy J S."/>
        </authorList>
    </citation>
    <scope>NUCLEOTIDE SEQUENCE [LARGE SCALE GENOMIC DNA]</scope>
</reference>
<dbReference type="InterPro" id="IPR006342">
    <property type="entry name" value="FkbM_mtfrase"/>
</dbReference>
<dbReference type="NCBIfam" id="TIGR01444">
    <property type="entry name" value="fkbM_fam"/>
    <property type="match status" value="1"/>
</dbReference>
<dbReference type="OrthoDB" id="5679686at2"/>
<protein>
    <submittedName>
        <fullName evidence="2">Methyltransferase FkbM family</fullName>
    </submittedName>
</protein>
<dbReference type="Pfam" id="PF05050">
    <property type="entry name" value="Methyltransf_21"/>
    <property type="match status" value="1"/>
</dbReference>
<evidence type="ECO:0000259" key="1">
    <source>
        <dbReference type="Pfam" id="PF05050"/>
    </source>
</evidence>
<evidence type="ECO:0000313" key="2">
    <source>
        <dbReference type="EMBL" id="SMX55053.1"/>
    </source>
</evidence>
<dbReference type="KEGG" id="abat:CFX1CAM_1988"/>
<keyword evidence="3" id="KW-1185">Reference proteome</keyword>
<keyword evidence="2" id="KW-0489">Methyltransferase</keyword>
<gene>
    <name evidence="2" type="ORF">CFX1CAM_1988</name>
</gene>
<keyword evidence="2" id="KW-0808">Transferase</keyword>
<dbReference type="PANTHER" id="PTHR34203:SF15">
    <property type="entry name" value="SLL1173 PROTEIN"/>
    <property type="match status" value="1"/>
</dbReference>
<dbReference type="PANTHER" id="PTHR34203">
    <property type="entry name" value="METHYLTRANSFERASE, FKBM FAMILY PROTEIN"/>
    <property type="match status" value="1"/>
</dbReference>
<dbReference type="GO" id="GO:0032259">
    <property type="term" value="P:methylation"/>
    <property type="evidence" value="ECO:0007669"/>
    <property type="project" value="UniProtKB-KW"/>
</dbReference>
<sequence length="276" mass="31045">MALMKKLKTAQTILKTKGIPGIISTLRLKLDRSFRPDETKIVYDLIKNSSHPGLMIDVGAHHGSSLAPFAELGWQVLAFEPDSNNRAVLEDSFSTWNNVIIDPRACSDRAQPEVTLFVSSESSGVSGLSAFLESHHASEKVSVTTLTDALEEYGFSAKPVDFLKIDTEGFDLMVLKGFPWAQSSHPKVIVCEFEDAKTLPLGYSFHQLADFLVDRAYRLIISEWYPVKSYGGPHRWRRFSTYPCERVDSQGWGNIIATKDNEIYRQLCQLCKLDRP</sequence>
<dbReference type="InterPro" id="IPR052514">
    <property type="entry name" value="SAM-dependent_MTase"/>
</dbReference>
<proteinExistence type="predicted"/>
<feature type="domain" description="Methyltransferase FkbM" evidence="1">
    <location>
        <begin position="57"/>
        <end position="219"/>
    </location>
</feature>
<name>A0A1Y6K5Y7_9CHLR</name>
<dbReference type="EMBL" id="LT859958">
    <property type="protein sequence ID" value="SMX55053.1"/>
    <property type="molecule type" value="Genomic_DNA"/>
</dbReference>
<organism evidence="2 3">
    <name type="scientific">Candidatus Brevifilum fermentans</name>
    <dbReference type="NCBI Taxonomy" id="1986204"/>
    <lineage>
        <taxon>Bacteria</taxon>
        <taxon>Bacillati</taxon>
        <taxon>Chloroflexota</taxon>
        <taxon>Anaerolineae</taxon>
        <taxon>Anaerolineales</taxon>
        <taxon>Anaerolineaceae</taxon>
        <taxon>Candidatus Brevifilum</taxon>
    </lineage>
</organism>
<dbReference type="InterPro" id="IPR029063">
    <property type="entry name" value="SAM-dependent_MTases_sf"/>
</dbReference>
<dbReference type="Proteomes" id="UP000195514">
    <property type="component" value="Chromosome I"/>
</dbReference>
<dbReference type="GO" id="GO:0008168">
    <property type="term" value="F:methyltransferase activity"/>
    <property type="evidence" value="ECO:0007669"/>
    <property type="project" value="UniProtKB-KW"/>
</dbReference>
<dbReference type="Gene3D" id="3.40.50.150">
    <property type="entry name" value="Vaccinia Virus protein VP39"/>
    <property type="match status" value="1"/>
</dbReference>
<dbReference type="AlphaFoldDB" id="A0A1Y6K5Y7"/>
<accession>A0A1Y6K5Y7</accession>
<dbReference type="SUPFAM" id="SSF53335">
    <property type="entry name" value="S-adenosyl-L-methionine-dependent methyltransferases"/>
    <property type="match status" value="1"/>
</dbReference>
<dbReference type="RefSeq" id="WP_157891839.1">
    <property type="nucleotide sequence ID" value="NZ_LT859958.1"/>
</dbReference>
<evidence type="ECO:0000313" key="3">
    <source>
        <dbReference type="Proteomes" id="UP000195514"/>
    </source>
</evidence>